<dbReference type="Gene3D" id="1.10.1740.10">
    <property type="match status" value="1"/>
</dbReference>
<proteinExistence type="inferred from homology"/>
<dbReference type="Pfam" id="PF08281">
    <property type="entry name" value="Sigma70_r4_2"/>
    <property type="match status" value="1"/>
</dbReference>
<evidence type="ECO:0000256" key="3">
    <source>
        <dbReference type="ARBA" id="ARBA00023082"/>
    </source>
</evidence>
<dbReference type="OrthoDB" id="3821507at2"/>
<dbReference type="AlphaFoldDB" id="A0A2P8PYH3"/>
<dbReference type="PANTHER" id="PTHR43133:SF8">
    <property type="entry name" value="RNA POLYMERASE SIGMA FACTOR HI_1459-RELATED"/>
    <property type="match status" value="1"/>
</dbReference>
<feature type="domain" description="RNA polymerase sigma factor 70 region 4 type 2" evidence="7">
    <location>
        <begin position="125"/>
        <end position="178"/>
    </location>
</feature>
<evidence type="ECO:0000256" key="1">
    <source>
        <dbReference type="ARBA" id="ARBA00010641"/>
    </source>
</evidence>
<dbReference type="GO" id="GO:0016987">
    <property type="term" value="F:sigma factor activity"/>
    <property type="evidence" value="ECO:0007669"/>
    <property type="project" value="UniProtKB-KW"/>
</dbReference>
<evidence type="ECO:0000256" key="2">
    <source>
        <dbReference type="ARBA" id="ARBA00023015"/>
    </source>
</evidence>
<sequence length="324" mass="35315">MRLSRTDGPPDADLVHAAQAGDVSALGTLLARHRPMLLSAAIGLLGYGPDAEDAVQEASMIALRRIGGLRDPEAVSSWLRAVVRNVCRMHYRAPVHLSMDDGLAASLRSAESDPQELLEGQATRDWVWHALETLSSPLRLVMMLRYFSGVTAYQDIAVACGVPVGTVRSRLSEARDKLTRALLATADTAHGDIRTVTMERVRQAEELLEAARRGESRSALGATWLPTVALSGAGGLRAEGYDALARGLEQDVADGVRHRLTNVVAGRDLAVWEFTLKSPPEDPLHCPPGGAWVLHLRSGWVERARLFHTRRAGDSRDRPLRRDP</sequence>
<dbReference type="GO" id="GO:0006352">
    <property type="term" value="P:DNA-templated transcription initiation"/>
    <property type="evidence" value="ECO:0007669"/>
    <property type="project" value="InterPro"/>
</dbReference>
<evidence type="ECO:0000259" key="6">
    <source>
        <dbReference type="Pfam" id="PF04542"/>
    </source>
</evidence>
<dbReference type="InterPro" id="IPR039425">
    <property type="entry name" value="RNA_pol_sigma-70-like"/>
</dbReference>
<feature type="domain" description="RNA polymerase sigma-70 region 2" evidence="6">
    <location>
        <begin position="29"/>
        <end position="92"/>
    </location>
</feature>
<dbReference type="InterPro" id="IPR013325">
    <property type="entry name" value="RNA_pol_sigma_r2"/>
</dbReference>
<dbReference type="CDD" id="cd06171">
    <property type="entry name" value="Sigma70_r4"/>
    <property type="match status" value="1"/>
</dbReference>
<name>A0A2P8PYH3_9ACTN</name>
<comment type="caution">
    <text evidence="8">The sequence shown here is derived from an EMBL/GenBank/DDBJ whole genome shotgun (WGS) entry which is preliminary data.</text>
</comment>
<reference evidence="8 9" key="1">
    <citation type="submission" date="2018-03" db="EMBL/GenBank/DDBJ databases">
        <title>Streptomyces dioscori sp. nov., a novel endophytic actinobacterium isolated from bulbil of Dioscorea bulbifera L.</title>
        <authorList>
            <person name="Zhikuan W."/>
        </authorList>
    </citation>
    <scope>NUCLEOTIDE SEQUENCE [LARGE SCALE GENOMIC DNA]</scope>
    <source>
        <strain evidence="8 9">A217</strain>
    </source>
</reference>
<gene>
    <name evidence="8" type="ORF">C6Y14_34060</name>
</gene>
<protein>
    <submittedName>
        <fullName evidence="8">Sigma-70 family RNA polymerase sigma factor</fullName>
    </submittedName>
</protein>
<comment type="similarity">
    <text evidence="1">Belongs to the sigma-70 factor family. ECF subfamily.</text>
</comment>
<dbReference type="InterPro" id="IPR036388">
    <property type="entry name" value="WH-like_DNA-bd_sf"/>
</dbReference>
<dbReference type="InterPro" id="IPR007627">
    <property type="entry name" value="RNA_pol_sigma70_r2"/>
</dbReference>
<dbReference type="InterPro" id="IPR013324">
    <property type="entry name" value="RNA_pol_sigma_r3/r4-like"/>
</dbReference>
<keyword evidence="2" id="KW-0805">Transcription regulation</keyword>
<keyword evidence="3" id="KW-0731">Sigma factor</keyword>
<dbReference type="InterPro" id="IPR014284">
    <property type="entry name" value="RNA_pol_sigma-70_dom"/>
</dbReference>
<dbReference type="SUPFAM" id="SSF88946">
    <property type="entry name" value="Sigma2 domain of RNA polymerase sigma factors"/>
    <property type="match status" value="1"/>
</dbReference>
<organism evidence="8 9">
    <name type="scientific">Streptomyces dioscori</name>
    <dbReference type="NCBI Taxonomy" id="2109333"/>
    <lineage>
        <taxon>Bacteria</taxon>
        <taxon>Bacillati</taxon>
        <taxon>Actinomycetota</taxon>
        <taxon>Actinomycetes</taxon>
        <taxon>Kitasatosporales</taxon>
        <taxon>Streptomycetaceae</taxon>
        <taxon>Streptomyces</taxon>
        <taxon>Streptomyces aurantiacus group</taxon>
    </lineage>
</organism>
<dbReference type="Pfam" id="PF04542">
    <property type="entry name" value="Sigma70_r2"/>
    <property type="match status" value="1"/>
</dbReference>
<evidence type="ECO:0000313" key="9">
    <source>
        <dbReference type="Proteomes" id="UP000240429"/>
    </source>
</evidence>
<keyword evidence="5" id="KW-0804">Transcription</keyword>
<evidence type="ECO:0000313" key="8">
    <source>
        <dbReference type="EMBL" id="PSM39043.1"/>
    </source>
</evidence>
<dbReference type="Gene3D" id="1.10.10.10">
    <property type="entry name" value="Winged helix-like DNA-binding domain superfamily/Winged helix DNA-binding domain"/>
    <property type="match status" value="1"/>
</dbReference>
<dbReference type="EMBL" id="PYBJ01000027">
    <property type="protein sequence ID" value="PSM39043.1"/>
    <property type="molecule type" value="Genomic_DNA"/>
</dbReference>
<dbReference type="GO" id="GO:0003677">
    <property type="term" value="F:DNA binding"/>
    <property type="evidence" value="ECO:0007669"/>
    <property type="project" value="UniProtKB-KW"/>
</dbReference>
<dbReference type="NCBIfam" id="TIGR02937">
    <property type="entry name" value="sigma70-ECF"/>
    <property type="match status" value="1"/>
</dbReference>
<dbReference type="Proteomes" id="UP000240429">
    <property type="component" value="Unassembled WGS sequence"/>
</dbReference>
<evidence type="ECO:0000256" key="4">
    <source>
        <dbReference type="ARBA" id="ARBA00023125"/>
    </source>
</evidence>
<dbReference type="PANTHER" id="PTHR43133">
    <property type="entry name" value="RNA POLYMERASE ECF-TYPE SIGMA FACTO"/>
    <property type="match status" value="1"/>
</dbReference>
<keyword evidence="9" id="KW-1185">Reference proteome</keyword>
<keyword evidence="4" id="KW-0238">DNA-binding</keyword>
<evidence type="ECO:0000256" key="5">
    <source>
        <dbReference type="ARBA" id="ARBA00023163"/>
    </source>
</evidence>
<dbReference type="RefSeq" id="WP_107020740.1">
    <property type="nucleotide sequence ID" value="NZ_KZ679053.1"/>
</dbReference>
<evidence type="ECO:0000259" key="7">
    <source>
        <dbReference type="Pfam" id="PF08281"/>
    </source>
</evidence>
<dbReference type="SUPFAM" id="SSF88659">
    <property type="entry name" value="Sigma3 and sigma4 domains of RNA polymerase sigma factors"/>
    <property type="match status" value="1"/>
</dbReference>
<dbReference type="InterPro" id="IPR013249">
    <property type="entry name" value="RNA_pol_sigma70_r4_t2"/>
</dbReference>
<accession>A0A2P8PYH3</accession>